<dbReference type="EMBL" id="CAJVPG010000006">
    <property type="protein sequence ID" value="CAG8222062.1"/>
    <property type="molecule type" value="Genomic_DNA"/>
</dbReference>
<dbReference type="Proteomes" id="UP001152649">
    <property type="component" value="Unassembled WGS sequence"/>
</dbReference>
<name>A0A9W4N1G0_9EURO</name>
<evidence type="ECO:0000313" key="3">
    <source>
        <dbReference type="Proteomes" id="UP001152649"/>
    </source>
</evidence>
<accession>A0A9W4N1G0</accession>
<organism evidence="2 3">
    <name type="scientific">Penicillium salamii</name>
    <dbReference type="NCBI Taxonomy" id="1612424"/>
    <lineage>
        <taxon>Eukaryota</taxon>
        <taxon>Fungi</taxon>
        <taxon>Dikarya</taxon>
        <taxon>Ascomycota</taxon>
        <taxon>Pezizomycotina</taxon>
        <taxon>Eurotiomycetes</taxon>
        <taxon>Eurotiomycetidae</taxon>
        <taxon>Eurotiales</taxon>
        <taxon>Aspergillaceae</taxon>
        <taxon>Penicillium</taxon>
    </lineage>
</organism>
<feature type="region of interest" description="Disordered" evidence="1">
    <location>
        <begin position="103"/>
        <end position="150"/>
    </location>
</feature>
<protein>
    <submittedName>
        <fullName evidence="2">Uncharacterized protein</fullName>
    </submittedName>
</protein>
<feature type="compositionally biased region" description="Polar residues" evidence="1">
    <location>
        <begin position="103"/>
        <end position="114"/>
    </location>
</feature>
<reference evidence="2" key="1">
    <citation type="submission" date="2021-07" db="EMBL/GenBank/DDBJ databases">
        <authorList>
            <person name="Branca A.L. A."/>
        </authorList>
    </citation>
    <scope>NUCLEOTIDE SEQUENCE</scope>
</reference>
<evidence type="ECO:0000313" key="2">
    <source>
        <dbReference type="EMBL" id="CAG8222062.1"/>
    </source>
</evidence>
<proteinExistence type="predicted"/>
<gene>
    <name evidence="2" type="ORF">PSALAMII_LOCUS77</name>
</gene>
<dbReference type="OrthoDB" id="79562at2759"/>
<feature type="compositionally biased region" description="Polar residues" evidence="1">
    <location>
        <begin position="1"/>
        <end position="12"/>
    </location>
</feature>
<feature type="region of interest" description="Disordered" evidence="1">
    <location>
        <begin position="1"/>
        <end position="26"/>
    </location>
</feature>
<evidence type="ECO:0000256" key="1">
    <source>
        <dbReference type="SAM" id="MobiDB-lite"/>
    </source>
</evidence>
<keyword evidence="3" id="KW-1185">Reference proteome</keyword>
<sequence>MALNGGSKSFSWHSMEGAQDSRGTQWRERERIGADVVFYLTMLRYSASANYAAPIKPAFHYWPRSHQTCSTFTLFFSSMTSSRHRSSTIQPNGYASRFAELMSPQQEQNPQEAASSRHKHQPPLQEMPSYSSQLKSALAQKASPQDSDMTTRVRKIENFISDIQKNGFADMLAENATLLSETTVLKDRIQELEESQETMRARLNELCKVNGVSTVQSDPKRRKRARPL</sequence>
<dbReference type="AlphaFoldDB" id="A0A9W4N1G0"/>
<comment type="caution">
    <text evidence="2">The sequence shown here is derived from an EMBL/GenBank/DDBJ whole genome shotgun (WGS) entry which is preliminary data.</text>
</comment>